<evidence type="ECO:0000313" key="2">
    <source>
        <dbReference type="EMBL" id="KUM59272.1"/>
    </source>
</evidence>
<dbReference type="EMBL" id="LLXE01000233">
    <property type="protein sequence ID" value="KUM59272.1"/>
    <property type="molecule type" value="Genomic_DNA"/>
</dbReference>
<evidence type="ECO:0000313" key="3">
    <source>
        <dbReference type="Proteomes" id="UP000055045"/>
    </source>
</evidence>
<dbReference type="PANTHER" id="PTHR43763">
    <property type="entry name" value="XAA-PRO AMINOPEPTIDASE 1"/>
    <property type="match status" value="1"/>
</dbReference>
<protein>
    <recommendedName>
        <fullName evidence="4">Creatinase N-terminal domain-containing protein</fullName>
    </recommendedName>
</protein>
<dbReference type="Proteomes" id="UP000055045">
    <property type="component" value="Unassembled WGS sequence"/>
</dbReference>
<name>A0A117NMH9_PENFR</name>
<dbReference type="PANTHER" id="PTHR43763:SF6">
    <property type="entry name" value="XAA-PRO AMINOPEPTIDASE 1"/>
    <property type="match status" value="1"/>
</dbReference>
<organism evidence="2 3">
    <name type="scientific">Penicillium freii</name>
    <dbReference type="NCBI Taxonomy" id="48697"/>
    <lineage>
        <taxon>Eukaryota</taxon>
        <taxon>Fungi</taxon>
        <taxon>Dikarya</taxon>
        <taxon>Ascomycota</taxon>
        <taxon>Pezizomycotina</taxon>
        <taxon>Eurotiomycetes</taxon>
        <taxon>Eurotiomycetidae</taxon>
        <taxon>Eurotiales</taxon>
        <taxon>Aspergillaceae</taxon>
        <taxon>Penicillium</taxon>
    </lineage>
</organism>
<evidence type="ECO:0008006" key="4">
    <source>
        <dbReference type="Google" id="ProtNLM"/>
    </source>
</evidence>
<feature type="non-terminal residue" evidence="2">
    <location>
        <position position="50"/>
    </location>
</feature>
<accession>A0A117NMH9</accession>
<evidence type="ECO:0000256" key="1">
    <source>
        <dbReference type="SAM" id="MobiDB-lite"/>
    </source>
</evidence>
<dbReference type="InterPro" id="IPR050422">
    <property type="entry name" value="X-Pro_aminopeptidase_P"/>
</dbReference>
<reference evidence="2 3" key="1">
    <citation type="submission" date="2015-10" db="EMBL/GenBank/DDBJ databases">
        <title>Genome sequencing of Penicillium freii.</title>
        <authorList>
            <person name="Nguyen H.D."/>
            <person name="Visagie C.M."/>
            <person name="Seifert K.A."/>
        </authorList>
    </citation>
    <scope>NUCLEOTIDE SEQUENCE [LARGE SCALE GENOMIC DNA]</scope>
    <source>
        <strain evidence="2 3">DAOM 242723</strain>
    </source>
</reference>
<dbReference type="AlphaFoldDB" id="A0A117NMH9"/>
<proteinExistence type="predicted"/>
<gene>
    <name evidence="2" type="ORF">ACN42_g7863</name>
</gene>
<comment type="caution">
    <text evidence="2">The sequence shown here is derived from an EMBL/GenBank/DDBJ whole genome shotgun (WGS) entry which is preliminary data.</text>
</comment>
<dbReference type="STRING" id="48697.A0A117NMH9"/>
<sequence length="50" mass="5714">MGAVDTSERLSKLRQLMQQHKVDVYIVPSEDSHQSEYIAPCDARRGQRSP</sequence>
<keyword evidence="3" id="KW-1185">Reference proteome</keyword>
<feature type="region of interest" description="Disordered" evidence="1">
    <location>
        <begin position="31"/>
        <end position="50"/>
    </location>
</feature>
<dbReference type="InterPro" id="IPR029149">
    <property type="entry name" value="Creatin/AminoP/Spt16_N"/>
</dbReference>
<dbReference type="Gene3D" id="3.40.350.10">
    <property type="entry name" value="Creatinase/prolidase N-terminal domain"/>
    <property type="match status" value="1"/>
</dbReference>